<dbReference type="Gene3D" id="3.40.50.360">
    <property type="match status" value="1"/>
</dbReference>
<feature type="domain" description="4Fe-4S ferredoxin-type" evidence="9">
    <location>
        <begin position="194"/>
        <end position="223"/>
    </location>
</feature>
<evidence type="ECO:0000259" key="8">
    <source>
        <dbReference type="PROSITE" id="PS50902"/>
    </source>
</evidence>
<dbReference type="EMBL" id="WJBC01000006">
    <property type="protein sequence ID" value="MBC3803947.1"/>
    <property type="molecule type" value="Genomic_DNA"/>
</dbReference>
<keyword evidence="7" id="KW-0411">Iron-sulfur</keyword>
<evidence type="ECO:0000256" key="5">
    <source>
        <dbReference type="ARBA" id="ARBA00022723"/>
    </source>
</evidence>
<name>A0ABR6WTK4_9FIRM</name>
<gene>
    <name evidence="10" type="ORF">GH808_05790</name>
</gene>
<dbReference type="InterPro" id="IPR029039">
    <property type="entry name" value="Flavoprotein-like_sf"/>
</dbReference>
<comment type="cofactor">
    <cofactor evidence="1">
        <name>[4Fe-4S] cluster</name>
        <dbReference type="ChEBI" id="CHEBI:49883"/>
    </cofactor>
</comment>
<dbReference type="Pfam" id="PF12800">
    <property type="entry name" value="Fer4_4"/>
    <property type="match status" value="1"/>
</dbReference>
<dbReference type="InterPro" id="IPR017896">
    <property type="entry name" value="4Fe4S_Fe-S-bd"/>
</dbReference>
<dbReference type="Gene3D" id="3.30.70.20">
    <property type="match status" value="1"/>
</dbReference>
<evidence type="ECO:0000256" key="2">
    <source>
        <dbReference type="ARBA" id="ARBA00003532"/>
    </source>
</evidence>
<dbReference type="PANTHER" id="PTHR24960">
    <property type="entry name" value="PHOTOSYSTEM I IRON-SULFUR CENTER-RELATED"/>
    <property type="match status" value="1"/>
</dbReference>
<dbReference type="InterPro" id="IPR050157">
    <property type="entry name" value="PSI_iron-sulfur_center"/>
</dbReference>
<keyword evidence="4" id="KW-0004">4Fe-4S</keyword>
<dbReference type="SUPFAM" id="SSF54862">
    <property type="entry name" value="4Fe-4S ferredoxins"/>
    <property type="match status" value="1"/>
</dbReference>
<accession>A0ABR6WTK4</accession>
<comment type="function">
    <text evidence="2">Ferredoxins are iron-sulfur proteins that transfer electrons in a wide variety of metabolic reactions.</text>
</comment>
<feature type="domain" description="Flavodoxin-like" evidence="8">
    <location>
        <begin position="3"/>
        <end position="151"/>
    </location>
</feature>
<evidence type="ECO:0000256" key="1">
    <source>
        <dbReference type="ARBA" id="ARBA00001966"/>
    </source>
</evidence>
<sequence>MRFILIYLSPNGTTEKTTMVLKNNIEEDGHTVELINLGRGEHRENFGPILATIDAADLVGFGAPAYHMEMLDPMKRFFLALQSAKRNYQFKAFLYLNYGGITSGKAFSNAALLLESIGIPVIGAMKVTAPHFHHPDPFPTQTAEAFIGSFYEALRAKDFATISADRQKELFALRKKRVKVLYPLVHVIGKKRELPITINPDTCRSCKKCVQECPVGAISLNDAATIDPDRCIHCYHCTVACRLGAVTAPVQQLDAMIRLNKHIVGMENLADEIYC</sequence>
<reference evidence="10 11" key="1">
    <citation type="journal article" date="2020" name="mSystems">
        <title>Defining Genomic and Predicted Metabolic Features of the Acetobacterium Genus.</title>
        <authorList>
            <person name="Ross D.E."/>
            <person name="Marshall C.W."/>
            <person name="Gulliver D."/>
            <person name="May H.D."/>
            <person name="Norman R.S."/>
        </authorList>
    </citation>
    <scope>NUCLEOTIDE SEQUENCE [LARGE SCALE GENOMIC DNA]</scope>
    <source>
        <strain evidence="10 11">DSM 8238</strain>
    </source>
</reference>
<dbReference type="PANTHER" id="PTHR24960:SF79">
    <property type="entry name" value="PHOTOSYSTEM I IRON-SULFUR CENTER"/>
    <property type="match status" value="1"/>
</dbReference>
<dbReference type="Proteomes" id="UP000603234">
    <property type="component" value="Unassembled WGS sequence"/>
</dbReference>
<evidence type="ECO:0000313" key="11">
    <source>
        <dbReference type="Proteomes" id="UP000603234"/>
    </source>
</evidence>
<keyword evidence="6" id="KW-0408">Iron</keyword>
<feature type="domain" description="4Fe-4S ferredoxin-type" evidence="9">
    <location>
        <begin position="224"/>
        <end position="251"/>
    </location>
</feature>
<proteinExistence type="predicted"/>
<evidence type="ECO:0000313" key="10">
    <source>
        <dbReference type="EMBL" id="MBC3803947.1"/>
    </source>
</evidence>
<evidence type="ECO:0000256" key="7">
    <source>
        <dbReference type="ARBA" id="ARBA00023014"/>
    </source>
</evidence>
<evidence type="ECO:0000256" key="3">
    <source>
        <dbReference type="ARBA" id="ARBA00013529"/>
    </source>
</evidence>
<dbReference type="PROSITE" id="PS51379">
    <property type="entry name" value="4FE4S_FER_2"/>
    <property type="match status" value="2"/>
</dbReference>
<dbReference type="RefSeq" id="WP_186841836.1">
    <property type="nucleotide sequence ID" value="NZ_WJBC01000006.1"/>
</dbReference>
<protein>
    <recommendedName>
        <fullName evidence="3">Ferredoxin</fullName>
    </recommendedName>
</protein>
<evidence type="ECO:0000256" key="6">
    <source>
        <dbReference type="ARBA" id="ARBA00023004"/>
    </source>
</evidence>
<dbReference type="InterPro" id="IPR008254">
    <property type="entry name" value="Flavodoxin/NO_synth"/>
</dbReference>
<dbReference type="PROSITE" id="PS00198">
    <property type="entry name" value="4FE4S_FER_1"/>
    <property type="match status" value="1"/>
</dbReference>
<organism evidence="10 11">
    <name type="scientific">Acetobacterium fimetarium</name>
    <dbReference type="NCBI Taxonomy" id="52691"/>
    <lineage>
        <taxon>Bacteria</taxon>
        <taxon>Bacillati</taxon>
        <taxon>Bacillota</taxon>
        <taxon>Clostridia</taxon>
        <taxon>Eubacteriales</taxon>
        <taxon>Eubacteriaceae</taxon>
        <taxon>Acetobacterium</taxon>
    </lineage>
</organism>
<evidence type="ECO:0000256" key="4">
    <source>
        <dbReference type="ARBA" id="ARBA00022485"/>
    </source>
</evidence>
<comment type="caution">
    <text evidence="10">The sequence shown here is derived from an EMBL/GenBank/DDBJ whole genome shotgun (WGS) entry which is preliminary data.</text>
</comment>
<keyword evidence="11" id="KW-1185">Reference proteome</keyword>
<dbReference type="InterPro" id="IPR017900">
    <property type="entry name" value="4Fe4S_Fe_S_CS"/>
</dbReference>
<dbReference type="Pfam" id="PF00037">
    <property type="entry name" value="Fer4"/>
    <property type="match status" value="1"/>
</dbReference>
<dbReference type="SUPFAM" id="SSF52218">
    <property type="entry name" value="Flavoproteins"/>
    <property type="match status" value="1"/>
</dbReference>
<dbReference type="PROSITE" id="PS50902">
    <property type="entry name" value="FLAVODOXIN_LIKE"/>
    <property type="match status" value="1"/>
</dbReference>
<evidence type="ECO:0000259" key="9">
    <source>
        <dbReference type="PROSITE" id="PS51379"/>
    </source>
</evidence>
<keyword evidence="5" id="KW-0479">Metal-binding</keyword>